<reference evidence="4" key="1">
    <citation type="journal article" date="2015" name="Nature">
        <title>Complex archaea that bridge the gap between prokaryotes and eukaryotes.</title>
        <authorList>
            <person name="Spang A."/>
            <person name="Saw J.H."/>
            <person name="Jorgensen S.L."/>
            <person name="Zaremba-Niedzwiedzka K."/>
            <person name="Martijn J."/>
            <person name="Lind A.E."/>
            <person name="van Eijk R."/>
            <person name="Schleper C."/>
            <person name="Guy L."/>
            <person name="Ettema T.J."/>
        </authorList>
    </citation>
    <scope>NUCLEOTIDE SEQUENCE</scope>
</reference>
<dbReference type="Gene3D" id="3.60.20.10">
    <property type="entry name" value="Glutamine Phosphoribosylpyrophosphate, subunit 1, domain 1"/>
    <property type="match status" value="1"/>
</dbReference>
<dbReference type="CDD" id="cd01907">
    <property type="entry name" value="GlxB"/>
    <property type="match status" value="1"/>
</dbReference>
<dbReference type="InterPro" id="IPR029055">
    <property type="entry name" value="Ntn_hydrolases_N"/>
</dbReference>
<comment type="caution">
    <text evidence="4">The sequence shown here is derived from an EMBL/GenBank/DDBJ whole genome shotgun (WGS) entry which is preliminary data.</text>
</comment>
<dbReference type="PROSITE" id="PS51278">
    <property type="entry name" value="GATASE_TYPE_2"/>
    <property type="match status" value="1"/>
</dbReference>
<dbReference type="PANTHER" id="PTHR11907">
    <property type="entry name" value="AMIDOPHOSPHORIBOSYLTRANSFERASE"/>
    <property type="match status" value="1"/>
</dbReference>
<dbReference type="EMBL" id="LAZR01011886">
    <property type="protein sequence ID" value="KKM55403.1"/>
    <property type="molecule type" value="Genomic_DNA"/>
</dbReference>
<name>A0A0F9IPT8_9ZZZZ</name>
<gene>
    <name evidence="4" type="ORF">LCGC14_1552660</name>
</gene>
<evidence type="ECO:0000313" key="4">
    <source>
        <dbReference type="EMBL" id="KKM55403.1"/>
    </source>
</evidence>
<sequence length="366" mass="41275">MCGIVGGIDTSGGKLKGSDFIGAIQVQHERGNGLGGGFAAYGIYPELAHYFALHIACDNEQSANMADDFIRSHLYVKIAEDMPTKDVKSISWHPLLKRYFTFPGPSNEDLKLSNLGPTTVHDEKMMDEYMKRFVFKFNSSIPGAFVMSCGKDMGVFKGVGYPEDIGEFFLIDKMEAAIWVVHSRFPTNSKSWWGGAHPFSLLEWSVVHNGEITSYGVNRNYLEMFGYECSLKTDTEVISYLLDLFIRERGMSVNDTCTVLSPPLWSEIDRIKDADEKNNFLKLRQYYPQALLNGPFAILVTNGKEMIAMNDNLKLRPLVGAQRGKQFFFSSEECSFEILCPDRERSWMLKGGSPEIVRMTEGLYVT</sequence>
<evidence type="ECO:0000259" key="3">
    <source>
        <dbReference type="PROSITE" id="PS51278"/>
    </source>
</evidence>
<accession>A0A0F9IPT8</accession>
<evidence type="ECO:0000256" key="1">
    <source>
        <dbReference type="ARBA" id="ARBA00022679"/>
    </source>
</evidence>
<dbReference type="Pfam" id="PF00310">
    <property type="entry name" value="GATase_2"/>
    <property type="match status" value="1"/>
</dbReference>
<evidence type="ECO:0000256" key="2">
    <source>
        <dbReference type="ARBA" id="ARBA00022962"/>
    </source>
</evidence>
<proteinExistence type="predicted"/>
<feature type="domain" description="Glutamine amidotransferase type-2" evidence="3">
    <location>
        <begin position="2"/>
        <end position="366"/>
    </location>
</feature>
<organism evidence="4">
    <name type="scientific">marine sediment metagenome</name>
    <dbReference type="NCBI Taxonomy" id="412755"/>
    <lineage>
        <taxon>unclassified sequences</taxon>
        <taxon>metagenomes</taxon>
        <taxon>ecological metagenomes</taxon>
    </lineage>
</organism>
<dbReference type="AlphaFoldDB" id="A0A0F9IPT8"/>
<protein>
    <recommendedName>
        <fullName evidence="3">Glutamine amidotransferase type-2 domain-containing protein</fullName>
    </recommendedName>
</protein>
<keyword evidence="2" id="KW-0315">Glutamine amidotransferase</keyword>
<keyword evidence="1" id="KW-0808">Transferase</keyword>
<dbReference type="GO" id="GO:0016740">
    <property type="term" value="F:transferase activity"/>
    <property type="evidence" value="ECO:0007669"/>
    <property type="project" value="UniProtKB-KW"/>
</dbReference>
<dbReference type="InterPro" id="IPR017932">
    <property type="entry name" value="GATase_2_dom"/>
</dbReference>
<dbReference type="SUPFAM" id="SSF56235">
    <property type="entry name" value="N-terminal nucleophile aminohydrolases (Ntn hydrolases)"/>
    <property type="match status" value="1"/>
</dbReference>